<dbReference type="AlphaFoldDB" id="A0A5C5RBU7"/>
<organism evidence="2 3">
    <name type="scientific">Tsukamurella asaccharolytica</name>
    <dbReference type="NCBI Taxonomy" id="2592067"/>
    <lineage>
        <taxon>Bacteria</taxon>
        <taxon>Bacillati</taxon>
        <taxon>Actinomycetota</taxon>
        <taxon>Actinomycetes</taxon>
        <taxon>Mycobacteriales</taxon>
        <taxon>Tsukamurellaceae</taxon>
        <taxon>Tsukamurella</taxon>
    </lineage>
</organism>
<name>A0A5C5RBU7_9ACTN</name>
<proteinExistence type="predicted"/>
<gene>
    <name evidence="2" type="ORF">FK529_04440</name>
</gene>
<evidence type="ECO:0000313" key="3">
    <source>
        <dbReference type="Proteomes" id="UP000317291"/>
    </source>
</evidence>
<dbReference type="Proteomes" id="UP000317291">
    <property type="component" value="Unassembled WGS sequence"/>
</dbReference>
<evidence type="ECO:0008006" key="4">
    <source>
        <dbReference type="Google" id="ProtNLM"/>
    </source>
</evidence>
<protein>
    <recommendedName>
        <fullName evidence="4">AbiEi antitoxin C-terminal domain-containing protein</fullName>
    </recommendedName>
</protein>
<evidence type="ECO:0000313" key="2">
    <source>
        <dbReference type="EMBL" id="TWS20597.1"/>
    </source>
</evidence>
<keyword evidence="3" id="KW-1185">Reference proteome</keyword>
<comment type="caution">
    <text evidence="2">The sequence shown here is derived from an EMBL/GenBank/DDBJ whole genome shotgun (WGS) entry which is preliminary data.</text>
</comment>
<feature type="region of interest" description="Disordered" evidence="1">
    <location>
        <begin position="215"/>
        <end position="249"/>
    </location>
</feature>
<dbReference type="RefSeq" id="WP_146559817.1">
    <property type="nucleotide sequence ID" value="NZ_VIGW01000002.1"/>
</dbReference>
<reference evidence="2 3" key="1">
    <citation type="submission" date="2019-06" db="EMBL/GenBank/DDBJ databases">
        <title>Tsukamurella conjunctivitidis sp. nov., Tsukamurella assacharolytica sp. nov. and Tsukamurella sputae sp. nov. isolated from patients with conjunctivitis, bacteraemia (lymphoma) and respiratory infection (sputum) in Hong Kong.</title>
        <authorList>
            <person name="Teng J.L.L."/>
            <person name="Lee H.H."/>
            <person name="Fong J.Y.H."/>
            <person name="Fok K.M.N."/>
            <person name="Lau S.K.P."/>
            <person name="Woo P.C.Y."/>
        </authorList>
    </citation>
    <scope>NUCLEOTIDE SEQUENCE [LARGE SCALE GENOMIC DNA]</scope>
    <source>
        <strain evidence="2 3">HKU71</strain>
    </source>
</reference>
<evidence type="ECO:0000256" key="1">
    <source>
        <dbReference type="SAM" id="MobiDB-lite"/>
    </source>
</evidence>
<dbReference type="EMBL" id="VIGW01000002">
    <property type="protein sequence ID" value="TWS20597.1"/>
    <property type="molecule type" value="Genomic_DNA"/>
</dbReference>
<dbReference type="OrthoDB" id="3173471at2"/>
<sequence>MRRTELDAVATAHAIRRDFRVIYRGVRGPAHTVPGLRERIDAARLLYPSAVLCGFTAAALHGMAFTADMPVEIWLPARRSRAGIVVRCGAMPDEDVLEREAMLLTTPVRTGIDLARFIDGDGAIAAVDQAVRRDRYGRSMTTVDELAAYVASHPHLHRGRRVLQVLREVDGRAESPQETHVRLMLHRAGLPCSSRRSRSTVAAAGSISVRRTTWSRSNTTVETTAIPGNKHSTPRDGTAYGRTSTGTSS</sequence>
<accession>A0A5C5RBU7</accession>